<dbReference type="Proteomes" id="UP000037043">
    <property type="component" value="Unassembled WGS sequence"/>
</dbReference>
<dbReference type="EMBL" id="LHUR01000033">
    <property type="protein sequence ID" value="KOA18792.1"/>
    <property type="molecule type" value="Genomic_DNA"/>
</dbReference>
<reference evidence="6" key="1">
    <citation type="submission" date="2015-08" db="EMBL/GenBank/DDBJ databases">
        <title>Genome sequence of the strict anaerobe Clostridium homopropionicum LuHBu1 (DSM 5847T).</title>
        <authorList>
            <person name="Poehlein A."/>
            <person name="Beck M."/>
            <person name="Schiel-Bengelsdorf B."/>
            <person name="Bengelsdorf F.R."/>
            <person name="Daniel R."/>
            <person name="Duerre P."/>
        </authorList>
    </citation>
    <scope>NUCLEOTIDE SEQUENCE [LARGE SCALE GENOMIC DNA]</scope>
    <source>
        <strain evidence="6">DSM 5847</strain>
    </source>
</reference>
<evidence type="ECO:0000256" key="3">
    <source>
        <dbReference type="ARBA" id="ARBA00023014"/>
    </source>
</evidence>
<evidence type="ECO:0000259" key="4">
    <source>
        <dbReference type="PROSITE" id="PS51379"/>
    </source>
</evidence>
<evidence type="ECO:0000256" key="2">
    <source>
        <dbReference type="ARBA" id="ARBA00023004"/>
    </source>
</evidence>
<proteinExistence type="predicted"/>
<sequence>MNPKYGKLFKSLVRSYYNNNFDETILSIMNDESIDKDSLGKTISLLCGVTVNYDDNFLENLKKAIRNYELTHKIVHKIRNCSMDCLDEEGKTICQKSCPFDAILIDQNTNSSYISLDKCTDCGFCVDGCPTGSILDRVEFIPLIDILNKESIVIAAVAPSIIGQFGENVTIDQLRAAFKQLGFTDMVEVAFFADMLTIKEAVEFDHLVNKTNDFMITSCCCPMWIAMLKKQFEELLPHVSPSISPMIAAGKILKELNPDCKVVFIGPCIAKKSEAKEKDLVGIIDYVLTFQELKDIFDVFDIDPSLLENDLATEYASREGRLYGRTGGVSIAIHEAIKNLFPEKAKLVKVIQGNGVKECREILTKTKDRQLDANFIEGMGCVGGCVGGPKAIIPKEKGREILDRFADDSEVSISLNNEWMENILKKLSLDSTDDFNNKEKTKIFNREF</sequence>
<dbReference type="STRING" id="36844.SAMN04488501_11625"/>
<keyword evidence="6" id="KW-1185">Reference proteome</keyword>
<protein>
    <submittedName>
        <fullName evidence="5">Iron hydrogenase 1</fullName>
        <ecNumber evidence="5">1.12.7.2</ecNumber>
    </submittedName>
</protein>
<organism evidence="5 6">
    <name type="scientific">Clostridium homopropionicum DSM 5847</name>
    <dbReference type="NCBI Taxonomy" id="1121318"/>
    <lineage>
        <taxon>Bacteria</taxon>
        <taxon>Bacillati</taxon>
        <taxon>Bacillota</taxon>
        <taxon>Clostridia</taxon>
        <taxon>Eubacteriales</taxon>
        <taxon>Clostridiaceae</taxon>
        <taxon>Clostridium</taxon>
    </lineage>
</organism>
<name>A0A0L6Z755_9CLOT</name>
<gene>
    <name evidence="5" type="ORF">CLHOM_28400</name>
</gene>
<keyword evidence="3" id="KW-0411">Iron-sulfur</keyword>
<dbReference type="SUPFAM" id="SSF54862">
    <property type="entry name" value="4Fe-4S ferredoxins"/>
    <property type="match status" value="1"/>
</dbReference>
<dbReference type="GO" id="GO:0046872">
    <property type="term" value="F:metal ion binding"/>
    <property type="evidence" value="ECO:0007669"/>
    <property type="project" value="UniProtKB-KW"/>
</dbReference>
<dbReference type="SUPFAM" id="SSF53920">
    <property type="entry name" value="Fe-only hydrogenase"/>
    <property type="match status" value="1"/>
</dbReference>
<dbReference type="PATRIC" id="fig|1121318.3.peg.2847"/>
<dbReference type="AlphaFoldDB" id="A0A0L6Z755"/>
<dbReference type="PANTHER" id="PTHR11615">
    <property type="entry name" value="NITRATE, FORMATE, IRON DEHYDROGENASE"/>
    <property type="match status" value="1"/>
</dbReference>
<dbReference type="InterPro" id="IPR017896">
    <property type="entry name" value="4Fe4S_Fe-S-bd"/>
</dbReference>
<dbReference type="RefSeq" id="WP_052222317.1">
    <property type="nucleotide sequence ID" value="NZ_LHUR01000033.1"/>
</dbReference>
<keyword evidence="1" id="KW-0479">Metal-binding</keyword>
<dbReference type="Pfam" id="PF02906">
    <property type="entry name" value="Fe_hyd_lg_C"/>
    <property type="match status" value="1"/>
</dbReference>
<accession>A0A0L6Z755</accession>
<keyword evidence="2" id="KW-0408">Iron</keyword>
<dbReference type="InterPro" id="IPR017900">
    <property type="entry name" value="4Fe4S_Fe_S_CS"/>
</dbReference>
<dbReference type="Pfam" id="PF00037">
    <property type="entry name" value="Fer4"/>
    <property type="match status" value="1"/>
</dbReference>
<dbReference type="GO" id="GO:0051536">
    <property type="term" value="F:iron-sulfur cluster binding"/>
    <property type="evidence" value="ECO:0007669"/>
    <property type="project" value="UniProtKB-KW"/>
</dbReference>
<evidence type="ECO:0000313" key="5">
    <source>
        <dbReference type="EMBL" id="KOA18792.1"/>
    </source>
</evidence>
<comment type="caution">
    <text evidence="5">The sequence shown here is derived from an EMBL/GenBank/DDBJ whole genome shotgun (WGS) entry which is preliminary data.</text>
</comment>
<dbReference type="EC" id="1.12.7.2" evidence="5"/>
<dbReference type="Gene3D" id="3.40.950.10">
    <property type="entry name" value="Fe-only Hydrogenase (Larger Subunit), Chain L, domain 3"/>
    <property type="match status" value="1"/>
</dbReference>
<keyword evidence="5" id="KW-0560">Oxidoreductase</keyword>
<evidence type="ECO:0000256" key="1">
    <source>
        <dbReference type="ARBA" id="ARBA00022723"/>
    </source>
</evidence>
<dbReference type="GO" id="GO:0008901">
    <property type="term" value="F:ferredoxin hydrogenase activity"/>
    <property type="evidence" value="ECO:0007669"/>
    <property type="project" value="UniProtKB-EC"/>
</dbReference>
<dbReference type="PROSITE" id="PS51379">
    <property type="entry name" value="4FE4S_FER_2"/>
    <property type="match status" value="1"/>
</dbReference>
<dbReference type="InterPro" id="IPR050340">
    <property type="entry name" value="Cytosolic_Fe-S_CAF"/>
</dbReference>
<dbReference type="PROSITE" id="PS00198">
    <property type="entry name" value="4FE4S_FER_1"/>
    <property type="match status" value="1"/>
</dbReference>
<dbReference type="InterPro" id="IPR004108">
    <property type="entry name" value="Fe_hydrogenase_lsu_C"/>
</dbReference>
<dbReference type="InterPro" id="IPR009016">
    <property type="entry name" value="Fe_hydrogenase"/>
</dbReference>
<feature type="domain" description="4Fe-4S ferredoxin-type" evidence="4">
    <location>
        <begin position="110"/>
        <end position="140"/>
    </location>
</feature>
<evidence type="ECO:0000313" key="6">
    <source>
        <dbReference type="Proteomes" id="UP000037043"/>
    </source>
</evidence>
<dbReference type="Gene3D" id="3.30.70.20">
    <property type="match status" value="1"/>
</dbReference>